<feature type="binding site" evidence="5">
    <location>
        <position position="298"/>
    </location>
    <ligand>
        <name>Ca(2+)</name>
        <dbReference type="ChEBI" id="CHEBI:29108"/>
        <label>1</label>
        <note>catalytic</note>
    </ligand>
</feature>
<dbReference type="GO" id="GO:0004064">
    <property type="term" value="F:arylesterase activity"/>
    <property type="evidence" value="ECO:0007669"/>
    <property type="project" value="InterPro"/>
</dbReference>
<dbReference type="InterPro" id="IPR051288">
    <property type="entry name" value="Serum_paraoxonase/arylesterase"/>
</dbReference>
<dbReference type="InterPro" id="IPR002640">
    <property type="entry name" value="Arylesterase"/>
</dbReference>
<gene>
    <name evidence="7" type="ORF">BCR43DRAFT_496609</name>
</gene>
<comment type="similarity">
    <text evidence="1">Belongs to the paraoxonase family.</text>
</comment>
<organism evidence="7 8">
    <name type="scientific">Syncephalastrum racemosum</name>
    <name type="common">Filamentous fungus</name>
    <dbReference type="NCBI Taxonomy" id="13706"/>
    <lineage>
        <taxon>Eukaryota</taxon>
        <taxon>Fungi</taxon>
        <taxon>Fungi incertae sedis</taxon>
        <taxon>Mucoromycota</taxon>
        <taxon>Mucoromycotina</taxon>
        <taxon>Mucoromycetes</taxon>
        <taxon>Mucorales</taxon>
        <taxon>Syncephalastraceae</taxon>
        <taxon>Syncephalastrum</taxon>
    </lineage>
</organism>
<dbReference type="PANTHER" id="PTHR11799:SF12">
    <property type="entry name" value="PARAOXONASE-RELATED"/>
    <property type="match status" value="1"/>
</dbReference>
<keyword evidence="8" id="KW-1185">Reference proteome</keyword>
<keyword evidence="3 6" id="KW-1015">Disulfide bond</keyword>
<evidence type="ECO:0008006" key="9">
    <source>
        <dbReference type="Google" id="ProtNLM"/>
    </source>
</evidence>
<dbReference type="SUPFAM" id="SSF63829">
    <property type="entry name" value="Calcium-dependent phosphotriesterase"/>
    <property type="match status" value="1"/>
</dbReference>
<evidence type="ECO:0000256" key="4">
    <source>
        <dbReference type="ARBA" id="ARBA00023180"/>
    </source>
</evidence>
<evidence type="ECO:0000256" key="2">
    <source>
        <dbReference type="ARBA" id="ARBA00022801"/>
    </source>
</evidence>
<dbReference type="OrthoDB" id="5307922at2759"/>
<dbReference type="PANTHER" id="PTHR11799">
    <property type="entry name" value="PARAOXONASE"/>
    <property type="match status" value="1"/>
</dbReference>
<evidence type="ECO:0000256" key="6">
    <source>
        <dbReference type="PIRSR" id="PIRSR602640-3"/>
    </source>
</evidence>
<feature type="binding site" evidence="5">
    <location>
        <position position="250"/>
    </location>
    <ligand>
        <name>Ca(2+)</name>
        <dbReference type="ChEBI" id="CHEBI:29108"/>
        <label>1</label>
        <note>catalytic</note>
    </ligand>
</feature>
<keyword evidence="5" id="KW-0479">Metal-binding</keyword>
<feature type="binding site" evidence="5">
    <location>
        <position position="54"/>
    </location>
    <ligand>
        <name>Ca(2+)</name>
        <dbReference type="ChEBI" id="CHEBI:29108"/>
        <label>2</label>
    </ligand>
</feature>
<name>A0A1X2H4E7_SYNRA</name>
<comment type="cofactor">
    <cofactor evidence="5">
        <name>Ca(2+)</name>
        <dbReference type="ChEBI" id="CHEBI:29108"/>
    </cofactor>
    <text evidence="5">Binds 2 calcium ions per subunit.</text>
</comment>
<dbReference type="AlphaFoldDB" id="A0A1X2H4E7"/>
<feature type="disulfide bond" description="In form B" evidence="6">
    <location>
        <begin position="40"/>
        <end position="388"/>
    </location>
</feature>
<dbReference type="Gene3D" id="2.120.10.30">
    <property type="entry name" value="TolB, C-terminal domain"/>
    <property type="match status" value="1"/>
</dbReference>
<feature type="binding site" evidence="5">
    <location>
        <position position="190"/>
    </location>
    <ligand>
        <name>Ca(2+)</name>
        <dbReference type="ChEBI" id="CHEBI:29108"/>
        <label>1</label>
        <note>catalytic</note>
    </ligand>
</feature>
<dbReference type="EMBL" id="MCGN01000009">
    <property type="protein sequence ID" value="ORY93265.1"/>
    <property type="molecule type" value="Genomic_DNA"/>
</dbReference>
<feature type="binding site" evidence="5">
    <location>
        <position position="183"/>
    </location>
    <ligand>
        <name>Ca(2+)</name>
        <dbReference type="ChEBI" id="CHEBI:29108"/>
        <label>1</label>
        <note>catalytic</note>
    </ligand>
</feature>
<protein>
    <recommendedName>
        <fullName evidence="9">Arylesterase</fullName>
    </recommendedName>
</protein>
<evidence type="ECO:0000313" key="8">
    <source>
        <dbReference type="Proteomes" id="UP000242180"/>
    </source>
</evidence>
<comment type="caution">
    <text evidence="7">The sequence shown here is derived from an EMBL/GenBank/DDBJ whole genome shotgun (WGS) entry which is preliminary data.</text>
</comment>
<feature type="binding site" evidence="5">
    <location>
        <position position="130"/>
    </location>
    <ligand>
        <name>Ca(2+)</name>
        <dbReference type="ChEBI" id="CHEBI:29108"/>
        <label>1</label>
        <note>catalytic</note>
    </ligand>
</feature>
<sequence>MYERLWLAIATLAITLAYVGPLLDLTGLTRTIIPTNHTGCVKMQSAVRFRNCEEVSLSKTERGVVYLTCDPSRDAVNLIMGVNFLPLEERSHPTRDHGAIWRVDYLNGDIDEVPVLKTEEFLADFHPLGIDQAVTVKDGKEKTSFLVINLPHHDAPAIEVFARTEKGLALERTLRHPLIAHPNAVHFFDDPRFVGEDGLPSFFFTNDHYFSSGLLKTVENFALLPLTGVYFYDTRTDEVYPVARGLSFANGLAGTDSVLFVSETNRVRVNKYKITVNDDATIVSLERVDQLKVGMAADNLHYNSQTDDLIVTGHPKALSLLNFVKQANHTGLQRPPSRVVLWNSQKDVVKDIFVDDGSRYGTSSGAVYDADTHNLIVTGLYESGIMVCDRQL</sequence>
<evidence type="ECO:0000313" key="7">
    <source>
        <dbReference type="EMBL" id="ORY93265.1"/>
    </source>
</evidence>
<keyword evidence="5" id="KW-0106">Calcium</keyword>
<keyword evidence="2" id="KW-0378">Hydrolase</keyword>
<reference evidence="7 8" key="1">
    <citation type="submission" date="2016-07" db="EMBL/GenBank/DDBJ databases">
        <title>Pervasive Adenine N6-methylation of Active Genes in Fungi.</title>
        <authorList>
            <consortium name="DOE Joint Genome Institute"/>
            <person name="Mondo S.J."/>
            <person name="Dannebaum R.O."/>
            <person name="Kuo R.C."/>
            <person name="Labutti K."/>
            <person name="Haridas S."/>
            <person name="Kuo A."/>
            <person name="Salamov A."/>
            <person name="Ahrendt S.R."/>
            <person name="Lipzen A."/>
            <person name="Sullivan W."/>
            <person name="Andreopoulos W.B."/>
            <person name="Clum A."/>
            <person name="Lindquist E."/>
            <person name="Daum C."/>
            <person name="Ramamoorthy G.K."/>
            <person name="Gryganskyi A."/>
            <person name="Culley D."/>
            <person name="Magnuson J.K."/>
            <person name="James T.Y."/>
            <person name="O'Malley M.A."/>
            <person name="Stajich J.E."/>
            <person name="Spatafora J.W."/>
            <person name="Visel A."/>
            <person name="Grigoriev I.V."/>
        </authorList>
    </citation>
    <scope>NUCLEOTIDE SEQUENCE [LARGE SCALE GENOMIC DNA]</scope>
    <source>
        <strain evidence="7 8">NRRL 2496</strain>
    </source>
</reference>
<dbReference type="Pfam" id="PF01731">
    <property type="entry name" value="Arylesterase"/>
    <property type="match status" value="1"/>
</dbReference>
<evidence type="ECO:0000256" key="1">
    <source>
        <dbReference type="ARBA" id="ARBA00008595"/>
    </source>
</evidence>
<dbReference type="OMA" id="NDHYITK"/>
<accession>A0A1X2H4E7</accession>
<evidence type="ECO:0000256" key="3">
    <source>
        <dbReference type="ARBA" id="ARBA00023157"/>
    </source>
</evidence>
<keyword evidence="4" id="KW-0325">Glycoprotein</keyword>
<proteinExistence type="inferred from homology"/>
<dbReference type="GO" id="GO:0046872">
    <property type="term" value="F:metal ion binding"/>
    <property type="evidence" value="ECO:0007669"/>
    <property type="project" value="UniProtKB-KW"/>
</dbReference>
<evidence type="ECO:0000256" key="5">
    <source>
        <dbReference type="PIRSR" id="PIRSR602640-2"/>
    </source>
</evidence>
<feature type="binding site" evidence="5">
    <location>
        <position position="299"/>
    </location>
    <ligand>
        <name>Ca(2+)</name>
        <dbReference type="ChEBI" id="CHEBI:29108"/>
        <label>1</label>
        <note>catalytic</note>
    </ligand>
</feature>
<dbReference type="Proteomes" id="UP000242180">
    <property type="component" value="Unassembled WGS sequence"/>
</dbReference>
<dbReference type="InterPro" id="IPR011042">
    <property type="entry name" value="6-blade_b-propeller_TolB-like"/>
</dbReference>
<dbReference type="InParanoid" id="A0A1X2H4E7"/>